<dbReference type="AlphaFoldDB" id="A0A1B1U4G0"/>
<dbReference type="SUPFAM" id="SSF53448">
    <property type="entry name" value="Nucleotide-diphospho-sugar transferases"/>
    <property type="match status" value="1"/>
</dbReference>
<dbReference type="KEGG" id="het:BBW65_01635"/>
<dbReference type="CDD" id="cd04194">
    <property type="entry name" value="GT8_A4GalT_like"/>
    <property type="match status" value="1"/>
</dbReference>
<keyword evidence="5" id="KW-1185">Reference proteome</keyword>
<dbReference type="GO" id="GO:0046872">
    <property type="term" value="F:metal ion binding"/>
    <property type="evidence" value="ECO:0007669"/>
    <property type="project" value="UniProtKB-KW"/>
</dbReference>
<evidence type="ECO:0000313" key="5">
    <source>
        <dbReference type="Proteomes" id="UP000092884"/>
    </source>
</evidence>
<organism evidence="4 5">
    <name type="scientific">Helicobacter enhydrae</name>
    <dbReference type="NCBI Taxonomy" id="222136"/>
    <lineage>
        <taxon>Bacteria</taxon>
        <taxon>Pseudomonadati</taxon>
        <taxon>Campylobacterota</taxon>
        <taxon>Epsilonproteobacteria</taxon>
        <taxon>Campylobacterales</taxon>
        <taxon>Helicobacteraceae</taxon>
        <taxon>Helicobacter</taxon>
    </lineage>
</organism>
<dbReference type="Pfam" id="PF01501">
    <property type="entry name" value="Glyco_transf_8"/>
    <property type="match status" value="1"/>
</dbReference>
<protein>
    <recommendedName>
        <fullName evidence="6">Glycosyltransferase family 8 protein</fullName>
    </recommendedName>
</protein>
<evidence type="ECO:0000313" key="4">
    <source>
        <dbReference type="EMBL" id="ANV97585.1"/>
    </source>
</evidence>
<evidence type="ECO:0000256" key="3">
    <source>
        <dbReference type="ARBA" id="ARBA00022723"/>
    </source>
</evidence>
<dbReference type="InterPro" id="IPR050748">
    <property type="entry name" value="Glycosyltrans_8_dom-fam"/>
</dbReference>
<keyword evidence="1" id="KW-0328">Glycosyltransferase</keyword>
<evidence type="ECO:0000256" key="2">
    <source>
        <dbReference type="ARBA" id="ARBA00022679"/>
    </source>
</evidence>
<dbReference type="PANTHER" id="PTHR13778">
    <property type="entry name" value="GLYCOSYLTRANSFERASE 8 DOMAIN-CONTAINING PROTEIN"/>
    <property type="match status" value="1"/>
</dbReference>
<dbReference type="EMBL" id="CP016503">
    <property type="protein sequence ID" value="ANV97585.1"/>
    <property type="molecule type" value="Genomic_DNA"/>
</dbReference>
<gene>
    <name evidence="4" type="ORF">BBW65_01635</name>
</gene>
<keyword evidence="2" id="KW-0808">Transferase</keyword>
<accession>A0A1B1U4G0</accession>
<dbReference type="RefSeq" id="WP_066338826.1">
    <property type="nucleotide sequence ID" value="NZ_CP016503.1"/>
</dbReference>
<name>A0A1B1U4G0_9HELI</name>
<dbReference type="Proteomes" id="UP000092884">
    <property type="component" value="Chromosome"/>
</dbReference>
<keyword evidence="3" id="KW-0479">Metal-binding</keyword>
<evidence type="ECO:0008006" key="6">
    <source>
        <dbReference type="Google" id="ProtNLM"/>
    </source>
</evidence>
<evidence type="ECO:0000256" key="1">
    <source>
        <dbReference type="ARBA" id="ARBA00022676"/>
    </source>
</evidence>
<dbReference type="STRING" id="222136.BBW65_01635"/>
<proteinExistence type="predicted"/>
<sequence>MPIKLILNILGFYAIASSTTPKHFLNTLIIHWGGGDKDKRGYCFHILTDGLSHNTQEKLLKFEEELNKIYPCKFEIYTLDDSEFAGLPKLNNNYLTYFRLKMASVLPKEIEKCLYLDVDMLCVSDIREIFEIDIQQKVCGAVIDAHFMPFRSAIGKKGDDFSLCIDTYFNAGLLLIDLKKWREENIEEQCFTFLKSYIPQFHDQDTLNAILSKRVYLLDLKWNFMVGHLENDGHSFREEKKPYTLNFTKQEYQNAKQEAKILHFLTGDKPWNSHFYQDNNTALLMKQWRDIALQIPIFCDELQADLSQAHLNALKPKYHSGWRKYFHKLKVLLKCARFQILLALRLK</sequence>
<dbReference type="GO" id="GO:0016757">
    <property type="term" value="F:glycosyltransferase activity"/>
    <property type="evidence" value="ECO:0007669"/>
    <property type="project" value="UniProtKB-KW"/>
</dbReference>
<dbReference type="InterPro" id="IPR002495">
    <property type="entry name" value="Glyco_trans_8"/>
</dbReference>
<reference evidence="5" key="1">
    <citation type="submission" date="2016-07" db="EMBL/GenBank/DDBJ databases">
        <authorList>
            <person name="Florea S."/>
            <person name="Webb J.S."/>
            <person name="Jaromczyk J."/>
            <person name="Schardl C.L."/>
        </authorList>
    </citation>
    <scope>NUCLEOTIDE SEQUENCE [LARGE SCALE GENOMIC DNA]</scope>
    <source>
        <strain evidence="5">MIT 01-6242</strain>
    </source>
</reference>
<dbReference type="InterPro" id="IPR029044">
    <property type="entry name" value="Nucleotide-diphossugar_trans"/>
</dbReference>
<dbReference type="OrthoDB" id="5363698at2"/>
<dbReference type="PANTHER" id="PTHR13778:SF47">
    <property type="entry name" value="LIPOPOLYSACCHARIDE 1,3-GALACTOSYLTRANSFERASE"/>
    <property type="match status" value="1"/>
</dbReference>
<dbReference type="Gene3D" id="3.90.550.10">
    <property type="entry name" value="Spore Coat Polysaccharide Biosynthesis Protein SpsA, Chain A"/>
    <property type="match status" value="1"/>
</dbReference>